<evidence type="ECO:0000256" key="7">
    <source>
        <dbReference type="ARBA" id="ARBA00047984"/>
    </source>
</evidence>
<evidence type="ECO:0000313" key="12">
    <source>
        <dbReference type="Proteomes" id="UP000002051"/>
    </source>
</evidence>
<dbReference type="InterPro" id="IPR035979">
    <property type="entry name" value="RBD_domain_sf"/>
</dbReference>
<feature type="compositionally biased region" description="Gly residues" evidence="8">
    <location>
        <begin position="331"/>
        <end position="342"/>
    </location>
</feature>
<dbReference type="SUPFAM" id="SSF52540">
    <property type="entry name" value="P-loop containing nucleoside triphosphate hydrolases"/>
    <property type="match status" value="1"/>
</dbReference>
<evidence type="ECO:0000256" key="3">
    <source>
        <dbReference type="ARBA" id="ARBA00022801"/>
    </source>
</evidence>
<evidence type="ECO:0000256" key="8">
    <source>
        <dbReference type="SAM" id="MobiDB-lite"/>
    </source>
</evidence>
<dbReference type="EMBL" id="CM001217">
    <property type="protein sequence ID" value="KEH43757.1"/>
    <property type="molecule type" value="Genomic_DNA"/>
</dbReference>
<keyword evidence="3" id="KW-0378">Hydrolase</keyword>
<evidence type="ECO:0000256" key="1">
    <source>
        <dbReference type="ARBA" id="ARBA00012552"/>
    </source>
</evidence>
<dbReference type="HOGENOM" id="CLU_740492_0_0_1"/>
<feature type="domain" description="Helicase C-terminal" evidence="9">
    <location>
        <begin position="77"/>
        <end position="211"/>
    </location>
</feature>
<evidence type="ECO:0000256" key="6">
    <source>
        <dbReference type="ARBA" id="ARBA00022884"/>
    </source>
</evidence>
<protein>
    <recommendedName>
        <fullName evidence="1">RNA helicase</fullName>
        <ecNumber evidence="1">3.6.4.13</ecNumber>
    </recommendedName>
</protein>
<dbReference type="Pfam" id="PF08152">
    <property type="entry name" value="GUCT"/>
    <property type="match status" value="1"/>
</dbReference>
<keyword evidence="4" id="KW-0347">Helicase</keyword>
<dbReference type="PANTHER" id="PTHR47963">
    <property type="entry name" value="DEAD-BOX ATP-DEPENDENT RNA HELICASE 47, MITOCHONDRIAL"/>
    <property type="match status" value="1"/>
</dbReference>
<dbReference type="GO" id="GO:0016787">
    <property type="term" value="F:hydrolase activity"/>
    <property type="evidence" value="ECO:0007669"/>
    <property type="project" value="UniProtKB-KW"/>
</dbReference>
<reference evidence="10 12" key="1">
    <citation type="journal article" date="2011" name="Nature">
        <title>The Medicago genome provides insight into the evolution of rhizobial symbioses.</title>
        <authorList>
            <person name="Young N.D."/>
            <person name="Debelle F."/>
            <person name="Oldroyd G.E."/>
            <person name="Geurts R."/>
            <person name="Cannon S.B."/>
            <person name="Udvardi M.K."/>
            <person name="Benedito V.A."/>
            <person name="Mayer K.F."/>
            <person name="Gouzy J."/>
            <person name="Schoof H."/>
            <person name="Van de Peer Y."/>
            <person name="Proost S."/>
            <person name="Cook D.R."/>
            <person name="Meyers B.C."/>
            <person name="Spannagl M."/>
            <person name="Cheung F."/>
            <person name="De Mita S."/>
            <person name="Krishnakumar V."/>
            <person name="Gundlach H."/>
            <person name="Zhou S."/>
            <person name="Mudge J."/>
            <person name="Bharti A.K."/>
            <person name="Murray J.D."/>
            <person name="Naoumkina M.A."/>
            <person name="Rosen B."/>
            <person name="Silverstein K.A."/>
            <person name="Tang H."/>
            <person name="Rombauts S."/>
            <person name="Zhao P.X."/>
            <person name="Zhou P."/>
            <person name="Barbe V."/>
            <person name="Bardou P."/>
            <person name="Bechner M."/>
            <person name="Bellec A."/>
            <person name="Berger A."/>
            <person name="Berges H."/>
            <person name="Bidwell S."/>
            <person name="Bisseling T."/>
            <person name="Choisne N."/>
            <person name="Couloux A."/>
            <person name="Denny R."/>
            <person name="Deshpande S."/>
            <person name="Dai X."/>
            <person name="Doyle J.J."/>
            <person name="Dudez A.M."/>
            <person name="Farmer A.D."/>
            <person name="Fouteau S."/>
            <person name="Franken C."/>
            <person name="Gibelin C."/>
            <person name="Gish J."/>
            <person name="Goldstein S."/>
            <person name="Gonzalez A.J."/>
            <person name="Green P.J."/>
            <person name="Hallab A."/>
            <person name="Hartog M."/>
            <person name="Hua A."/>
            <person name="Humphray S.J."/>
            <person name="Jeong D.H."/>
            <person name="Jing Y."/>
            <person name="Jocker A."/>
            <person name="Kenton S.M."/>
            <person name="Kim D.J."/>
            <person name="Klee K."/>
            <person name="Lai H."/>
            <person name="Lang C."/>
            <person name="Lin S."/>
            <person name="Macmil S.L."/>
            <person name="Magdelenat G."/>
            <person name="Matthews L."/>
            <person name="McCorrison J."/>
            <person name="Monaghan E.L."/>
            <person name="Mun J.H."/>
            <person name="Najar F.Z."/>
            <person name="Nicholson C."/>
            <person name="Noirot C."/>
            <person name="O'Bleness M."/>
            <person name="Paule C.R."/>
            <person name="Poulain J."/>
            <person name="Prion F."/>
            <person name="Qin B."/>
            <person name="Qu C."/>
            <person name="Retzel E.F."/>
            <person name="Riddle C."/>
            <person name="Sallet E."/>
            <person name="Samain S."/>
            <person name="Samson N."/>
            <person name="Sanders I."/>
            <person name="Saurat O."/>
            <person name="Scarpelli C."/>
            <person name="Schiex T."/>
            <person name="Segurens B."/>
            <person name="Severin A.J."/>
            <person name="Sherrier D.J."/>
            <person name="Shi R."/>
            <person name="Sims S."/>
            <person name="Singer S.R."/>
            <person name="Sinharoy S."/>
            <person name="Sterck L."/>
            <person name="Viollet A."/>
            <person name="Wang B.B."/>
            <person name="Wang K."/>
            <person name="Wang M."/>
            <person name="Wang X."/>
            <person name="Warfsmann J."/>
            <person name="Weissenbach J."/>
            <person name="White D.D."/>
            <person name="White J.D."/>
            <person name="Wiley G.B."/>
            <person name="Wincker P."/>
            <person name="Xing Y."/>
            <person name="Yang L."/>
            <person name="Yao Z."/>
            <person name="Ying F."/>
            <person name="Zhai J."/>
            <person name="Zhou L."/>
            <person name="Zuber A."/>
            <person name="Denarie J."/>
            <person name="Dixon R.A."/>
            <person name="May G.D."/>
            <person name="Schwartz D.C."/>
            <person name="Rogers J."/>
            <person name="Quetier F."/>
            <person name="Town C.D."/>
            <person name="Roe B.A."/>
        </authorList>
    </citation>
    <scope>NUCLEOTIDE SEQUENCE [LARGE SCALE GENOMIC DNA]</scope>
    <source>
        <strain evidence="10">A17</strain>
        <strain evidence="11 12">cv. Jemalong A17</strain>
    </source>
</reference>
<keyword evidence="5" id="KW-0067">ATP-binding</keyword>
<dbReference type="STRING" id="3880.A0A072VPM2"/>
<evidence type="ECO:0000256" key="5">
    <source>
        <dbReference type="ARBA" id="ARBA00022840"/>
    </source>
</evidence>
<dbReference type="EC" id="3.6.4.13" evidence="1"/>
<name>A0A072VPM2_MEDTR</name>
<organism evidence="10 12">
    <name type="scientific">Medicago truncatula</name>
    <name type="common">Barrel medic</name>
    <name type="synonym">Medicago tribuloides</name>
    <dbReference type="NCBI Taxonomy" id="3880"/>
    <lineage>
        <taxon>Eukaryota</taxon>
        <taxon>Viridiplantae</taxon>
        <taxon>Streptophyta</taxon>
        <taxon>Embryophyta</taxon>
        <taxon>Tracheophyta</taxon>
        <taxon>Spermatophyta</taxon>
        <taxon>Magnoliopsida</taxon>
        <taxon>eudicotyledons</taxon>
        <taxon>Gunneridae</taxon>
        <taxon>Pentapetalae</taxon>
        <taxon>rosids</taxon>
        <taxon>fabids</taxon>
        <taxon>Fabales</taxon>
        <taxon>Fabaceae</taxon>
        <taxon>Papilionoideae</taxon>
        <taxon>50 kb inversion clade</taxon>
        <taxon>NPAAA clade</taxon>
        <taxon>Hologalegina</taxon>
        <taxon>IRL clade</taxon>
        <taxon>Trifolieae</taxon>
        <taxon>Medicago</taxon>
    </lineage>
</organism>
<keyword evidence="12" id="KW-1185">Reference proteome</keyword>
<keyword evidence="6" id="KW-0694">RNA-binding</keyword>
<dbReference type="InterPro" id="IPR050547">
    <property type="entry name" value="DEAD_box_RNA_helicases"/>
</dbReference>
<accession>A0A072VPM2</accession>
<reference evidence="10 12" key="2">
    <citation type="journal article" date="2014" name="BMC Genomics">
        <title>An improved genome release (version Mt4.0) for the model legume Medicago truncatula.</title>
        <authorList>
            <person name="Tang H."/>
            <person name="Krishnakumar V."/>
            <person name="Bidwell S."/>
            <person name="Rosen B."/>
            <person name="Chan A."/>
            <person name="Zhou S."/>
            <person name="Gentzbittel L."/>
            <person name="Childs K.L."/>
            <person name="Yandell M."/>
            <person name="Gundlach H."/>
            <person name="Mayer K.F."/>
            <person name="Schwartz D.C."/>
            <person name="Town C.D."/>
        </authorList>
    </citation>
    <scope>GENOME REANNOTATION</scope>
    <source>
        <strain evidence="10">A17</strain>
        <strain evidence="11 12">cv. Jemalong A17</strain>
    </source>
</reference>
<dbReference type="CDD" id="cd12937">
    <property type="entry name" value="GUCT_RH7_like"/>
    <property type="match status" value="1"/>
</dbReference>
<reference evidence="11" key="3">
    <citation type="submission" date="2015-04" db="UniProtKB">
        <authorList>
            <consortium name="EnsemblPlants"/>
        </authorList>
    </citation>
    <scope>IDENTIFICATION</scope>
    <source>
        <strain evidence="11">cv. Jemalong A17</strain>
    </source>
</reference>
<dbReference type="GO" id="GO:0003729">
    <property type="term" value="F:mRNA binding"/>
    <property type="evidence" value="ECO:0000318"/>
    <property type="project" value="GO_Central"/>
</dbReference>
<gene>
    <name evidence="10" type="ordered locus">MTR_1g102425</name>
</gene>
<dbReference type="InterPro" id="IPR001650">
    <property type="entry name" value="Helicase_C-like"/>
</dbReference>
<dbReference type="Gene3D" id="3.40.50.300">
    <property type="entry name" value="P-loop containing nucleotide triphosphate hydrolases"/>
    <property type="match status" value="1"/>
</dbReference>
<keyword evidence="2" id="KW-0547">Nucleotide-binding</keyword>
<dbReference type="GO" id="GO:0005524">
    <property type="term" value="F:ATP binding"/>
    <property type="evidence" value="ECO:0007669"/>
    <property type="project" value="UniProtKB-KW"/>
</dbReference>
<dbReference type="InterPro" id="IPR059027">
    <property type="entry name" value="DD_DDX21-DDX50"/>
</dbReference>
<dbReference type="InterPro" id="IPR012562">
    <property type="entry name" value="GUCT"/>
</dbReference>
<evidence type="ECO:0000259" key="9">
    <source>
        <dbReference type="PROSITE" id="PS51194"/>
    </source>
</evidence>
<feature type="region of interest" description="Disordered" evidence="8">
    <location>
        <begin position="325"/>
        <end position="349"/>
    </location>
</feature>
<dbReference type="GO" id="GO:0005730">
    <property type="term" value="C:nucleolus"/>
    <property type="evidence" value="ECO:0000318"/>
    <property type="project" value="GO_Central"/>
</dbReference>
<dbReference type="Pfam" id="PF00271">
    <property type="entry name" value="Helicase_C"/>
    <property type="match status" value="1"/>
</dbReference>
<proteinExistence type="predicted"/>
<dbReference type="Proteomes" id="UP000002051">
    <property type="component" value="Unassembled WGS sequence"/>
</dbReference>
<evidence type="ECO:0000313" key="10">
    <source>
        <dbReference type="EMBL" id="KEH43757.1"/>
    </source>
</evidence>
<dbReference type="EnsemblPlants" id="KEH43757">
    <property type="protein sequence ID" value="KEH43757"/>
    <property type="gene ID" value="MTR_1g102425"/>
</dbReference>
<evidence type="ECO:0000256" key="2">
    <source>
        <dbReference type="ARBA" id="ARBA00022741"/>
    </source>
</evidence>
<dbReference type="AlphaFoldDB" id="A0A072VPM2"/>
<dbReference type="SUPFAM" id="SSF54928">
    <property type="entry name" value="RNA-binding domain, RBD"/>
    <property type="match status" value="1"/>
</dbReference>
<sequence>MGRYTFMDIDILVWRCLGVGLKNCFMPFLRVVLESERVHKAEFGIWIPVPLFSPILAVRYLCCISLPFAHPMLRSQLIPDIIRCYSSEGQTIIFTETKESASQLAELLHGARALNGDIQQAQREVWEIHDISCHVVAAQDLYINDVQLIIQCEPPRDVKANIHRSGRTGSAGNTGVVVMLYDPRRSNIPKIESQVSDSVIPAFKSAAEELLNNSGLSVVDLFAKALAKVVVSLSCNLQGYTDIKKRSLLTSMENYVTLLLENRKPYLYPNKVEAVKGLTITADGNGVVFDVAAEDLDTYLAGKEDASYVRLKVLKELPRLQQRDQSRGVRFGDGSGRGGGSRFSGCGRNGRFSSDRFSNDGGRGRGGNWVGNIW</sequence>
<dbReference type="InterPro" id="IPR027417">
    <property type="entry name" value="P-loop_NTPase"/>
</dbReference>
<dbReference type="PROSITE" id="PS51194">
    <property type="entry name" value="HELICASE_CTER"/>
    <property type="match status" value="1"/>
</dbReference>
<dbReference type="Pfam" id="PF26142">
    <property type="entry name" value="DD_DDX21-DDX50"/>
    <property type="match status" value="1"/>
</dbReference>
<comment type="catalytic activity">
    <reaction evidence="7">
        <text>ATP + H2O = ADP + phosphate + H(+)</text>
        <dbReference type="Rhea" id="RHEA:13065"/>
        <dbReference type="ChEBI" id="CHEBI:15377"/>
        <dbReference type="ChEBI" id="CHEBI:15378"/>
        <dbReference type="ChEBI" id="CHEBI:30616"/>
        <dbReference type="ChEBI" id="CHEBI:43474"/>
        <dbReference type="ChEBI" id="CHEBI:456216"/>
        <dbReference type="EC" id="3.6.4.13"/>
    </reaction>
</comment>
<evidence type="ECO:0000313" key="11">
    <source>
        <dbReference type="EnsemblPlants" id="KEH43757"/>
    </source>
</evidence>
<evidence type="ECO:0000256" key="4">
    <source>
        <dbReference type="ARBA" id="ARBA00022806"/>
    </source>
</evidence>
<dbReference type="GO" id="GO:0003724">
    <property type="term" value="F:RNA helicase activity"/>
    <property type="evidence" value="ECO:0000318"/>
    <property type="project" value="GO_Central"/>
</dbReference>
<dbReference type="PANTHER" id="PTHR47963:SF8">
    <property type="entry name" value="ATP-DEPENDENT RNA HELICASE DEAD"/>
    <property type="match status" value="1"/>
</dbReference>